<keyword evidence="4" id="KW-0433">Leucine-rich repeat</keyword>
<dbReference type="SUPFAM" id="SSF52058">
    <property type="entry name" value="L domain-like"/>
    <property type="match status" value="2"/>
</dbReference>
<comment type="caution">
    <text evidence="14">The sequence shown here is derived from an EMBL/GenBank/DDBJ whole genome shotgun (WGS) entry which is preliminary data.</text>
</comment>
<evidence type="ECO:0000256" key="8">
    <source>
        <dbReference type="ARBA" id="ARBA00022989"/>
    </source>
</evidence>
<evidence type="ECO:0000256" key="11">
    <source>
        <dbReference type="ARBA" id="ARBA00023157"/>
    </source>
</evidence>
<evidence type="ECO:0000256" key="2">
    <source>
        <dbReference type="ARBA" id="ARBA00022448"/>
    </source>
</evidence>
<dbReference type="Proteomes" id="UP000681722">
    <property type="component" value="Unassembled WGS sequence"/>
</dbReference>
<feature type="transmembrane region" description="Helical" evidence="13">
    <location>
        <begin position="857"/>
        <end position="884"/>
    </location>
</feature>
<keyword evidence="16" id="KW-1185">Reference proteome</keyword>
<keyword evidence="3" id="KW-1003">Cell membrane</keyword>
<keyword evidence="2" id="KW-0813">Transport</keyword>
<evidence type="ECO:0000256" key="6">
    <source>
        <dbReference type="ARBA" id="ARBA00022729"/>
    </source>
</evidence>
<dbReference type="EMBL" id="CAJOBC010001805">
    <property type="protein sequence ID" value="CAF3699780.1"/>
    <property type="molecule type" value="Genomic_DNA"/>
</dbReference>
<dbReference type="InterPro" id="IPR051432">
    <property type="entry name" value="KCNMA1_auxiliary"/>
</dbReference>
<dbReference type="SMART" id="SM00369">
    <property type="entry name" value="LRR_TYP"/>
    <property type="match status" value="6"/>
</dbReference>
<gene>
    <name evidence="14" type="ORF">GPM918_LOCUS9618</name>
    <name evidence="15" type="ORF">SRO942_LOCUS9619</name>
</gene>
<dbReference type="Pfam" id="PF13855">
    <property type="entry name" value="LRR_8"/>
    <property type="match status" value="2"/>
</dbReference>
<dbReference type="PROSITE" id="PS51450">
    <property type="entry name" value="LRR"/>
    <property type="match status" value="2"/>
</dbReference>
<evidence type="ECO:0000256" key="5">
    <source>
        <dbReference type="ARBA" id="ARBA00022692"/>
    </source>
</evidence>
<dbReference type="OrthoDB" id="1416801at2759"/>
<proteinExistence type="predicted"/>
<dbReference type="GO" id="GO:0005886">
    <property type="term" value="C:plasma membrane"/>
    <property type="evidence" value="ECO:0007669"/>
    <property type="project" value="UniProtKB-SubCell"/>
</dbReference>
<dbReference type="SMART" id="SM00365">
    <property type="entry name" value="LRR_SD22"/>
    <property type="match status" value="3"/>
</dbReference>
<comment type="subcellular location">
    <subcellularLocation>
        <location evidence="1">Cell membrane</location>
        <topology evidence="1">Single-pass membrane protein</topology>
    </subcellularLocation>
</comment>
<evidence type="ECO:0008006" key="17">
    <source>
        <dbReference type="Google" id="ProtNLM"/>
    </source>
</evidence>
<keyword evidence="12" id="KW-0407">Ion channel</keyword>
<evidence type="ECO:0000256" key="4">
    <source>
        <dbReference type="ARBA" id="ARBA00022614"/>
    </source>
</evidence>
<dbReference type="PANTHER" id="PTHR46473">
    <property type="entry name" value="GH08155P"/>
    <property type="match status" value="1"/>
</dbReference>
<sequence>MSLFYPCHYSSIQYHNSLSILQCDFCSCLIQQSSQQSLTNLCILLMNTNDKKMEICMKNNENNRLEEFLLKLNLIEYEIRQQLSLFYTQIHQRQDREFESPLELYNLELNTKIFYQLFRHFCSHNFTKITFYRLHYNTMAYDEEQQQHFCRISHPYSLRYLNSFFNDYSITLSHHNHQQTLIFYNSTLNLTSLNTTAHILSFYYVDFISKTFSLSSLSSLIHLTISYSHISSSFFTLSGLFERLLYLDLCGNELTNDKLIELIQTMEAPDLISLILSKNKLTILTNLFKHLSTIRYLDLSLNEIKSIDYFTFKDIYSLNSLNLSYNLNIDIKLDTFNRIPYLEILDISNCQLKQLSSEHLFTPLQKLRYLNLTNNHLINIIRLPIPYDSYSIFSNNFDNNLPILYIDLSHNDIDMIDYERLTSTQERYVINLNLEFNNIKTVQFQQRKRGPMIELNINNNRIYCDCTLYENLDALQKIDETTYHTSLNDPSFQTNFFHPLQPLQVPSFRNQLPPSVNPISNRWQPVKYHRRRQLLPYPVQSIDFNYPSINNVPITLTNDVELNQRLSANLLKLSRIKLLNQSNLKCIDYIDSSNSYSLVNLNSSNTYCTYNDFCPQKCSCCTFEACDCRLLCPLNCNCIHSTDWIYNAVNCSSKTLSQIPYFIPLTVTNLYLDNNQIVTIPSSSNQTHKKNTLNHLKYLKNLSLKNNLIEKLNGQEFFSMENLEYLDLSSNKLDSINEKTFSYLTNLKSLSLYKNYWQPKFYSSINYFQSNVKLRTLSYGKNNDLIYYCNRTYDTLTMTIIIDGDYCCKNNFYSESCKKPHDQHLISGENLKNYDQNDSTIYSNRFLSILFDKKYRYYFIIGGSIFLFLIFCMIIICIICIVCCRQKRHQSTKIKTRTTVAKKLINSQINNNHYHKPSTTSTQPTNQTAIQKLLLSTKQKVAYEQQENDASFSDENENESQQYASIPLSVSNTNLDIKQIQQPQCPPLPPPRHSNRPVLHSSSAIQTSIRSINPPVQQRTSLLKRNSSINSNKSTILQQNFMTRSCLTIKLDALILYSIGDSEYVHNHIGKTLEDIYCKRFSFYFLHRDRMIGDLEWLINNSCVIIIIIKKPYNTINDYMKILTTSPLKRFVILIDNNGNRTSKTSSSLSLLQKKEEKIARLYKTQEVYEWCDPDLHEKLEIFLENNCGSATYVPC</sequence>
<evidence type="ECO:0000313" key="16">
    <source>
        <dbReference type="Proteomes" id="UP000663829"/>
    </source>
</evidence>
<keyword evidence="8 13" id="KW-1133">Transmembrane helix</keyword>
<dbReference type="AlphaFoldDB" id="A0A814AY93"/>
<dbReference type="GO" id="GO:0034220">
    <property type="term" value="P:monoatomic ion transmembrane transport"/>
    <property type="evidence" value="ECO:0007669"/>
    <property type="project" value="UniProtKB-KW"/>
</dbReference>
<dbReference type="Proteomes" id="UP000663829">
    <property type="component" value="Unassembled WGS sequence"/>
</dbReference>
<keyword evidence="6" id="KW-0732">Signal</keyword>
<evidence type="ECO:0000256" key="10">
    <source>
        <dbReference type="ARBA" id="ARBA00023136"/>
    </source>
</evidence>
<keyword evidence="11" id="KW-1015">Disulfide bond</keyword>
<dbReference type="EMBL" id="CAJNOQ010001805">
    <property type="protein sequence ID" value="CAF0920366.1"/>
    <property type="molecule type" value="Genomic_DNA"/>
</dbReference>
<accession>A0A814AY93</accession>
<evidence type="ECO:0000256" key="12">
    <source>
        <dbReference type="ARBA" id="ARBA00023303"/>
    </source>
</evidence>
<keyword evidence="10 13" id="KW-0472">Membrane</keyword>
<dbReference type="Gene3D" id="3.80.10.10">
    <property type="entry name" value="Ribonuclease Inhibitor"/>
    <property type="match status" value="2"/>
</dbReference>
<name>A0A814AY93_9BILA</name>
<keyword evidence="7" id="KW-0677">Repeat</keyword>
<dbReference type="InterPro" id="IPR003591">
    <property type="entry name" value="Leu-rich_rpt_typical-subtyp"/>
</dbReference>
<keyword evidence="5 13" id="KW-0812">Transmembrane</keyword>
<evidence type="ECO:0000313" key="14">
    <source>
        <dbReference type="EMBL" id="CAF0920366.1"/>
    </source>
</evidence>
<dbReference type="InterPro" id="IPR032675">
    <property type="entry name" value="LRR_dom_sf"/>
</dbReference>
<evidence type="ECO:0000256" key="1">
    <source>
        <dbReference type="ARBA" id="ARBA00004162"/>
    </source>
</evidence>
<reference evidence="14" key="1">
    <citation type="submission" date="2021-02" db="EMBL/GenBank/DDBJ databases">
        <authorList>
            <person name="Nowell W R."/>
        </authorList>
    </citation>
    <scope>NUCLEOTIDE SEQUENCE</scope>
</reference>
<keyword evidence="9" id="KW-0406">Ion transport</keyword>
<evidence type="ECO:0000256" key="7">
    <source>
        <dbReference type="ARBA" id="ARBA00022737"/>
    </source>
</evidence>
<evidence type="ECO:0000256" key="3">
    <source>
        <dbReference type="ARBA" id="ARBA00022475"/>
    </source>
</evidence>
<evidence type="ECO:0000256" key="9">
    <source>
        <dbReference type="ARBA" id="ARBA00023065"/>
    </source>
</evidence>
<protein>
    <recommendedName>
        <fullName evidence="17">TIR domain-containing protein</fullName>
    </recommendedName>
</protein>
<organism evidence="14 16">
    <name type="scientific">Didymodactylos carnosus</name>
    <dbReference type="NCBI Taxonomy" id="1234261"/>
    <lineage>
        <taxon>Eukaryota</taxon>
        <taxon>Metazoa</taxon>
        <taxon>Spiralia</taxon>
        <taxon>Gnathifera</taxon>
        <taxon>Rotifera</taxon>
        <taxon>Eurotatoria</taxon>
        <taxon>Bdelloidea</taxon>
        <taxon>Philodinida</taxon>
        <taxon>Philodinidae</taxon>
        <taxon>Didymodactylos</taxon>
    </lineage>
</organism>
<dbReference type="PANTHER" id="PTHR46473:SF10">
    <property type="entry name" value="LD45603P-RELATED"/>
    <property type="match status" value="1"/>
</dbReference>
<evidence type="ECO:0000313" key="15">
    <source>
        <dbReference type="EMBL" id="CAF3699780.1"/>
    </source>
</evidence>
<dbReference type="InterPro" id="IPR001611">
    <property type="entry name" value="Leu-rich_rpt"/>
</dbReference>
<evidence type="ECO:0000256" key="13">
    <source>
        <dbReference type="SAM" id="Phobius"/>
    </source>
</evidence>